<dbReference type="AlphaFoldDB" id="A0A1M6LAS3"/>
<dbReference type="InterPro" id="IPR005883">
    <property type="entry name" value="PilM"/>
</dbReference>
<dbReference type="Pfam" id="PF11104">
    <property type="entry name" value="PilM_2"/>
    <property type="match status" value="1"/>
</dbReference>
<dbReference type="NCBIfam" id="TIGR01175">
    <property type="entry name" value="pilM"/>
    <property type="match status" value="1"/>
</dbReference>
<dbReference type="Gene3D" id="3.30.1490.300">
    <property type="match status" value="1"/>
</dbReference>
<dbReference type="SUPFAM" id="SSF53067">
    <property type="entry name" value="Actin-like ATPase domain"/>
    <property type="match status" value="2"/>
</dbReference>
<name>A0A1M6LAS3_9BACT</name>
<reference evidence="1 2" key="1">
    <citation type="submission" date="2016-11" db="EMBL/GenBank/DDBJ databases">
        <authorList>
            <person name="Jaros S."/>
            <person name="Januszkiewicz K."/>
            <person name="Wedrychowicz H."/>
        </authorList>
    </citation>
    <scope>NUCLEOTIDE SEQUENCE [LARGE SCALE GENOMIC DNA]</scope>
    <source>
        <strain evidence="1 2">DSM 18772</strain>
    </source>
</reference>
<accession>A0A1M6LAS3</accession>
<sequence>MADPQSIITLNIGSQRVSMGLFSQSKDGGLILKKYDTTTILADPAADMTRLPQIRVAIAELASKLGVSKAKVDYAISGQSVFTRFVKLPALDSDNIEQLVTFEAQQHVPFPINEVIWDWQKLDVPGAEQEVVLVAIKSDALDEINDCVFEAGMDTGSVDAAPMALCNAFRMNYPDLDEPALLIDIGARTSNLIYMEGKRIFTRSISIGGSTVTTAIAKEYNVPFTEAESQKCTNGMVALDTRHTSQMDELTGALATCIRTALNRMPAEIARTTNYFRSQHGGNAPKRVFISGGGSNLPNIVEFFQEKLRLPVEKFNPLKRVSVGQGVDVDRVSVEAHLLGELVGLALRHVGKAQLAIDLVPDVVQAKRDDARRKPYLIGAAAIIIASFGGLFAYQASKSATEESQYKKAAKRVQELEQFARPIENATKNEEKISEVVGKYLSAHDGQAYWLGAINEVKTNFADPYVWVVDFDPIVNYSPDEVKDGEVTGRSAIKDDFPKTESGKSSMASIALAEPEFDSKGRRNRDYVAPMINAVRIKGLWRGQNGSSKVNSMAEKFNQESEYFTFTMEVKDGERGNKTKTITLPTNKVVVENQTSLNDNYAAPFTVILPLKQPIPLKK</sequence>
<protein>
    <submittedName>
        <fullName evidence="1">Type IV pilus assembly protein PilM</fullName>
    </submittedName>
</protein>
<dbReference type="STRING" id="1123071.SAMN02745181_2342"/>
<dbReference type="InterPro" id="IPR043129">
    <property type="entry name" value="ATPase_NBD"/>
</dbReference>
<dbReference type="PANTHER" id="PTHR32432:SF3">
    <property type="entry name" value="ETHANOLAMINE UTILIZATION PROTEIN EUTJ"/>
    <property type="match status" value="1"/>
</dbReference>
<dbReference type="Gene3D" id="3.30.420.40">
    <property type="match status" value="2"/>
</dbReference>
<dbReference type="RefSeq" id="WP_143183940.1">
    <property type="nucleotide sequence ID" value="NZ_FQYR01000004.1"/>
</dbReference>
<dbReference type="PANTHER" id="PTHR32432">
    <property type="entry name" value="CELL DIVISION PROTEIN FTSA-RELATED"/>
    <property type="match status" value="1"/>
</dbReference>
<dbReference type="NCBIfam" id="NF045709">
    <property type="entry name" value="Amuc_1101_fam"/>
    <property type="match status" value="1"/>
</dbReference>
<dbReference type="InParanoid" id="A0A1M6LAS3"/>
<dbReference type="Proteomes" id="UP000184510">
    <property type="component" value="Unassembled WGS sequence"/>
</dbReference>
<dbReference type="EMBL" id="FQYR01000004">
    <property type="protein sequence ID" value="SHJ68229.1"/>
    <property type="molecule type" value="Genomic_DNA"/>
</dbReference>
<evidence type="ECO:0000313" key="1">
    <source>
        <dbReference type="EMBL" id="SHJ68229.1"/>
    </source>
</evidence>
<dbReference type="InterPro" id="IPR054809">
    <property type="entry name" value="Amuc_1101-like"/>
</dbReference>
<dbReference type="InterPro" id="IPR050696">
    <property type="entry name" value="FtsA/MreB"/>
</dbReference>
<dbReference type="OrthoDB" id="9783426at2"/>
<evidence type="ECO:0000313" key="2">
    <source>
        <dbReference type="Proteomes" id="UP000184510"/>
    </source>
</evidence>
<keyword evidence="2" id="KW-1185">Reference proteome</keyword>
<dbReference type="CDD" id="cd24049">
    <property type="entry name" value="ASKHA_NBD_PilM"/>
    <property type="match status" value="1"/>
</dbReference>
<gene>
    <name evidence="1" type="ORF">SAMN02745181_2342</name>
</gene>
<organism evidence="1 2">
    <name type="scientific">Rubritalea squalenifaciens DSM 18772</name>
    <dbReference type="NCBI Taxonomy" id="1123071"/>
    <lineage>
        <taxon>Bacteria</taxon>
        <taxon>Pseudomonadati</taxon>
        <taxon>Verrucomicrobiota</taxon>
        <taxon>Verrucomicrobiia</taxon>
        <taxon>Verrucomicrobiales</taxon>
        <taxon>Rubritaleaceae</taxon>
        <taxon>Rubritalea</taxon>
    </lineage>
</organism>
<proteinExistence type="predicted"/>